<dbReference type="Proteomes" id="UP000663842">
    <property type="component" value="Unassembled WGS sequence"/>
</dbReference>
<dbReference type="AlphaFoldDB" id="A0A820F9I3"/>
<protein>
    <recommendedName>
        <fullName evidence="3">F-box domain-containing protein</fullName>
    </recommendedName>
</protein>
<accession>A0A820F9I3</accession>
<reference evidence="1" key="1">
    <citation type="submission" date="2021-02" db="EMBL/GenBank/DDBJ databases">
        <authorList>
            <person name="Nowell W R."/>
        </authorList>
    </citation>
    <scope>NUCLEOTIDE SEQUENCE</scope>
</reference>
<evidence type="ECO:0000313" key="2">
    <source>
        <dbReference type="Proteomes" id="UP000663842"/>
    </source>
</evidence>
<organism evidence="1 2">
    <name type="scientific">Rotaria magnacalcarata</name>
    <dbReference type="NCBI Taxonomy" id="392030"/>
    <lineage>
        <taxon>Eukaryota</taxon>
        <taxon>Metazoa</taxon>
        <taxon>Spiralia</taxon>
        <taxon>Gnathifera</taxon>
        <taxon>Rotifera</taxon>
        <taxon>Eurotatoria</taxon>
        <taxon>Bdelloidea</taxon>
        <taxon>Philodinida</taxon>
        <taxon>Philodinidae</taxon>
        <taxon>Rotaria</taxon>
    </lineage>
</organism>
<comment type="caution">
    <text evidence="1">The sequence shown here is derived from an EMBL/GenBank/DDBJ whole genome shotgun (WGS) entry which is preliminary data.</text>
</comment>
<evidence type="ECO:0008006" key="3">
    <source>
        <dbReference type="Google" id="ProtNLM"/>
    </source>
</evidence>
<dbReference type="EMBL" id="CAJOBF010008570">
    <property type="protein sequence ID" value="CAF4258235.1"/>
    <property type="molecule type" value="Genomic_DNA"/>
</dbReference>
<gene>
    <name evidence="1" type="ORF">UXM345_LOCUS31126</name>
</gene>
<sequence>MNANSRVQLWKMQTGDTFYVPVGNKINCIENLCNEILFEIFDYLDGYDIYKAFSNLNIRLENLLISSSLSMKIEISSNTIFDFHYKQFLKSNKHHIISFDIDSQSTLDKFMNLFIIDSLFSHLESLVLNSISTYKLLIIIFYLKSLPYLSSLSICLNKCSHDLGDIYQIIFHLSLKYFRVAVPRHPHLCITIPIAAQNQFSSIEYLLIYHRCTFNQLTSILLHTPRLSHLHCFNIIESKGHSKSELMIKLHNLTHLTMTLYNLEFDELEEFLLKLCSQLQLFHVKIESRDRSYLNADRWERFISQNIPSLIKFIFRYTDTIDDEFELTFYHSLINRFSSSFWIDRKWVFKLFIEEDELIYSIRPYQETWIDFQEYLHINQDTKNNINDSLNPYFPEVELSIIGAGLTENDEPLINKINFIFNMTKITYLDIECDQMTVSMLITILHSLINLNSVRLSKSALCQQMDLSIRDKIIFNAFLNTNKISKITLQNVTEKDQIESIFKYFPRIHFFGLQRVRDANLKSVIRYILWNIVDNNISHAMTICLFCDDAKYNKIEKLYQTIDSKKLLKNYTIRRQYDRSYIQWK</sequence>
<proteinExistence type="predicted"/>
<name>A0A820F9I3_9BILA</name>
<evidence type="ECO:0000313" key="1">
    <source>
        <dbReference type="EMBL" id="CAF4258235.1"/>
    </source>
</evidence>